<dbReference type="AlphaFoldDB" id="A0A2T5YF17"/>
<keyword evidence="1" id="KW-1133">Transmembrane helix</keyword>
<dbReference type="Proteomes" id="UP000244225">
    <property type="component" value="Unassembled WGS sequence"/>
</dbReference>
<organism evidence="2 3">
    <name type="scientific">Pontibacter mucosus</name>
    <dbReference type="NCBI Taxonomy" id="1649266"/>
    <lineage>
        <taxon>Bacteria</taxon>
        <taxon>Pseudomonadati</taxon>
        <taxon>Bacteroidota</taxon>
        <taxon>Cytophagia</taxon>
        <taxon>Cytophagales</taxon>
        <taxon>Hymenobacteraceae</taxon>
        <taxon>Pontibacter</taxon>
    </lineage>
</organism>
<reference evidence="2 3" key="1">
    <citation type="submission" date="2018-04" db="EMBL/GenBank/DDBJ databases">
        <title>Genomic Encyclopedia of Archaeal and Bacterial Type Strains, Phase II (KMG-II): from individual species to whole genera.</title>
        <authorList>
            <person name="Goeker M."/>
        </authorList>
    </citation>
    <scope>NUCLEOTIDE SEQUENCE [LARGE SCALE GENOMIC DNA]</scope>
    <source>
        <strain evidence="2 3">DSM 100162</strain>
    </source>
</reference>
<dbReference type="EMBL" id="QBKI01000008">
    <property type="protein sequence ID" value="PTX15308.1"/>
    <property type="molecule type" value="Genomic_DNA"/>
</dbReference>
<evidence type="ECO:0000313" key="3">
    <source>
        <dbReference type="Proteomes" id="UP000244225"/>
    </source>
</evidence>
<protein>
    <submittedName>
        <fullName evidence="2">Uncharacterized protein</fullName>
    </submittedName>
</protein>
<proteinExistence type="predicted"/>
<feature type="transmembrane region" description="Helical" evidence="1">
    <location>
        <begin position="60"/>
        <end position="90"/>
    </location>
</feature>
<sequence length="163" mass="18132">MATTKLLTGEQYLIQTVDKRIALTTHRLIQRQHPLSWRSSKAVMLEDIAAWEVKPTGSQVYLGLSVLTALLVYFNESFFLLSGFFISLFFMTRSQKVHVLTAQGHSMVLPLDVEQKHMNSLIEMVKQAQQNRLKKLGIQKPVYNKAKAVAAVGSAEAGAMAAA</sequence>
<keyword evidence="1" id="KW-0812">Transmembrane</keyword>
<evidence type="ECO:0000313" key="2">
    <source>
        <dbReference type="EMBL" id="PTX15308.1"/>
    </source>
</evidence>
<evidence type="ECO:0000256" key="1">
    <source>
        <dbReference type="SAM" id="Phobius"/>
    </source>
</evidence>
<keyword evidence="1" id="KW-0472">Membrane</keyword>
<name>A0A2T5YF17_9BACT</name>
<keyword evidence="3" id="KW-1185">Reference proteome</keyword>
<gene>
    <name evidence="2" type="ORF">C8N40_108200</name>
</gene>
<accession>A0A2T5YF17</accession>
<comment type="caution">
    <text evidence="2">The sequence shown here is derived from an EMBL/GenBank/DDBJ whole genome shotgun (WGS) entry which is preliminary data.</text>
</comment>